<proteinExistence type="predicted"/>
<feature type="region of interest" description="Disordered" evidence="1">
    <location>
        <begin position="27"/>
        <end position="80"/>
    </location>
</feature>
<name>A0AAV7MAS4_PLEWA</name>
<evidence type="ECO:0000256" key="1">
    <source>
        <dbReference type="SAM" id="MobiDB-lite"/>
    </source>
</evidence>
<organism evidence="2 3">
    <name type="scientific">Pleurodeles waltl</name>
    <name type="common">Iberian ribbed newt</name>
    <dbReference type="NCBI Taxonomy" id="8319"/>
    <lineage>
        <taxon>Eukaryota</taxon>
        <taxon>Metazoa</taxon>
        <taxon>Chordata</taxon>
        <taxon>Craniata</taxon>
        <taxon>Vertebrata</taxon>
        <taxon>Euteleostomi</taxon>
        <taxon>Amphibia</taxon>
        <taxon>Batrachia</taxon>
        <taxon>Caudata</taxon>
        <taxon>Salamandroidea</taxon>
        <taxon>Salamandridae</taxon>
        <taxon>Pleurodelinae</taxon>
        <taxon>Pleurodeles</taxon>
    </lineage>
</organism>
<feature type="compositionally biased region" description="Basic and acidic residues" evidence="1">
    <location>
        <begin position="29"/>
        <end position="65"/>
    </location>
</feature>
<gene>
    <name evidence="2" type="ORF">NDU88_005286</name>
</gene>
<protein>
    <submittedName>
        <fullName evidence="2">Uncharacterized protein</fullName>
    </submittedName>
</protein>
<reference evidence="2" key="1">
    <citation type="journal article" date="2022" name="bioRxiv">
        <title>Sequencing and chromosome-scale assembly of the giantPleurodeles waltlgenome.</title>
        <authorList>
            <person name="Brown T."/>
            <person name="Elewa A."/>
            <person name="Iarovenko S."/>
            <person name="Subramanian E."/>
            <person name="Araus A.J."/>
            <person name="Petzold A."/>
            <person name="Susuki M."/>
            <person name="Suzuki K.-i.T."/>
            <person name="Hayashi T."/>
            <person name="Toyoda A."/>
            <person name="Oliveira C."/>
            <person name="Osipova E."/>
            <person name="Leigh N.D."/>
            <person name="Simon A."/>
            <person name="Yun M.H."/>
        </authorList>
    </citation>
    <scope>NUCLEOTIDE SEQUENCE</scope>
    <source>
        <strain evidence="2">20211129_DDA</strain>
        <tissue evidence="2">Liver</tissue>
    </source>
</reference>
<dbReference type="EMBL" id="JANPWB010000014">
    <property type="protein sequence ID" value="KAJ1100199.1"/>
    <property type="molecule type" value="Genomic_DNA"/>
</dbReference>
<comment type="caution">
    <text evidence="2">The sequence shown here is derived from an EMBL/GenBank/DDBJ whole genome shotgun (WGS) entry which is preliminary data.</text>
</comment>
<evidence type="ECO:0000313" key="3">
    <source>
        <dbReference type="Proteomes" id="UP001066276"/>
    </source>
</evidence>
<sequence length="169" mass="18911">MVECPRSALMSIALLRRAVKTNQEVNVRPLKEARAKKENTEDQRKENDRTEKIGEAVRGNKEKTLESLTPTGAEEDDGDRVPLAHLTSSKHFRCLCTCKVREDAHCYIINAQLFICTGCLQNSIPISIIAYTGYDRSWKGPRGGRGIGALCTLSTEENFESLRLQLISD</sequence>
<keyword evidence="3" id="KW-1185">Reference proteome</keyword>
<dbReference type="Proteomes" id="UP001066276">
    <property type="component" value="Chromosome 10"/>
</dbReference>
<accession>A0AAV7MAS4</accession>
<evidence type="ECO:0000313" key="2">
    <source>
        <dbReference type="EMBL" id="KAJ1100199.1"/>
    </source>
</evidence>
<dbReference type="AlphaFoldDB" id="A0AAV7MAS4"/>